<dbReference type="SUPFAM" id="SSF88723">
    <property type="entry name" value="PIN domain-like"/>
    <property type="match status" value="1"/>
</dbReference>
<proteinExistence type="predicted"/>
<dbReference type="InterPro" id="IPR039018">
    <property type="entry name" value="VapC20-like"/>
</dbReference>
<sequence>MSNERLFLDTAFIQALLNPRDDYHNQAKQLFPRIRAASEIWITEAIFAEVGNALSAFNRNGAIQFIQQCYRTDNIKIVSVDTELLMQALALYQSRPDKTWGLTDCISFVVMQQQNLTDAVTGDRHFVQAGFRALMLDIQ</sequence>
<dbReference type="InterPro" id="IPR002716">
    <property type="entry name" value="PIN_dom"/>
</dbReference>
<dbReference type="Gene3D" id="3.40.50.1010">
    <property type="entry name" value="5'-nuclease"/>
    <property type="match status" value="1"/>
</dbReference>
<organism evidence="2">
    <name type="scientific">Leptolyngbya boryana CZ1</name>
    <dbReference type="NCBI Taxonomy" id="3060204"/>
    <lineage>
        <taxon>Bacteria</taxon>
        <taxon>Bacillati</taxon>
        <taxon>Cyanobacteriota</taxon>
        <taxon>Cyanophyceae</taxon>
        <taxon>Leptolyngbyales</taxon>
        <taxon>Leptolyngbyaceae</taxon>
        <taxon>Leptolyngbya group</taxon>
        <taxon>Leptolyngbya</taxon>
    </lineage>
</organism>
<gene>
    <name evidence="2" type="ORF">Q2T42_00965</name>
</gene>
<dbReference type="EMBL" id="CP130144">
    <property type="protein sequence ID" value="WNZ46406.1"/>
    <property type="molecule type" value="Genomic_DNA"/>
</dbReference>
<protein>
    <submittedName>
        <fullName evidence="2">PIN domain-containing protein</fullName>
    </submittedName>
</protein>
<dbReference type="RefSeq" id="WP_316427557.1">
    <property type="nucleotide sequence ID" value="NZ_CP130144.1"/>
</dbReference>
<dbReference type="Pfam" id="PF01850">
    <property type="entry name" value="PIN"/>
    <property type="match status" value="1"/>
</dbReference>
<dbReference type="AlphaFoldDB" id="A0AA97AWJ5"/>
<reference evidence="2" key="1">
    <citation type="journal article" date="2023" name="Plants (Basel)">
        <title>Genomic Analysis of Leptolyngbya boryana CZ1 Reveals Efficient Carbon Fixation Modules.</title>
        <authorList>
            <person name="Bai X."/>
            <person name="Wang H."/>
            <person name="Cheng W."/>
            <person name="Wang J."/>
            <person name="Ma M."/>
            <person name="Hu H."/>
            <person name="Song Z."/>
            <person name="Ma H."/>
            <person name="Fan Y."/>
            <person name="Du C."/>
            <person name="Xu J."/>
        </authorList>
    </citation>
    <scope>NUCLEOTIDE SEQUENCE</scope>
    <source>
        <strain evidence="2">CZ1</strain>
    </source>
</reference>
<accession>A0AA97AWJ5</accession>
<evidence type="ECO:0000259" key="1">
    <source>
        <dbReference type="Pfam" id="PF01850"/>
    </source>
</evidence>
<dbReference type="PANTHER" id="PTHR42188:SF1">
    <property type="entry name" value="23S RRNA-SPECIFIC ENDONUCLEASE VAPC20"/>
    <property type="match status" value="1"/>
</dbReference>
<dbReference type="InterPro" id="IPR029060">
    <property type="entry name" value="PIN-like_dom_sf"/>
</dbReference>
<dbReference type="GO" id="GO:0004521">
    <property type="term" value="F:RNA endonuclease activity"/>
    <property type="evidence" value="ECO:0007669"/>
    <property type="project" value="InterPro"/>
</dbReference>
<feature type="domain" description="PIN" evidence="1">
    <location>
        <begin position="7"/>
        <end position="130"/>
    </location>
</feature>
<reference evidence="2" key="2">
    <citation type="submission" date="2023-07" db="EMBL/GenBank/DDBJ databases">
        <authorList>
            <person name="Bai X.-H."/>
            <person name="Wang H.-H."/>
            <person name="Wang J."/>
            <person name="Ma M.-Y."/>
            <person name="Hu H.-H."/>
            <person name="Song Z.-L."/>
            <person name="Ma H.-G."/>
            <person name="Fan Y."/>
            <person name="Du C.-Y."/>
            <person name="Xu J.-C."/>
        </authorList>
    </citation>
    <scope>NUCLEOTIDE SEQUENCE</scope>
    <source>
        <strain evidence="2">CZ1</strain>
    </source>
</reference>
<dbReference type="GO" id="GO:0016075">
    <property type="term" value="P:rRNA catabolic process"/>
    <property type="evidence" value="ECO:0007669"/>
    <property type="project" value="TreeGrafter"/>
</dbReference>
<dbReference type="PANTHER" id="PTHR42188">
    <property type="entry name" value="23S RRNA-SPECIFIC ENDONUCLEASE VAPC20"/>
    <property type="match status" value="1"/>
</dbReference>
<evidence type="ECO:0000313" key="2">
    <source>
        <dbReference type="EMBL" id="WNZ46406.1"/>
    </source>
</evidence>
<name>A0AA97AWJ5_LEPBY</name>